<dbReference type="InterPro" id="IPR050584">
    <property type="entry name" value="Cholesterol_7-desaturase"/>
</dbReference>
<keyword evidence="7" id="KW-0411">Iron-sulfur</keyword>
<evidence type="ECO:0000256" key="3">
    <source>
        <dbReference type="ARBA" id="ARBA00022723"/>
    </source>
</evidence>
<dbReference type="Pfam" id="PF00355">
    <property type="entry name" value="Rieske"/>
    <property type="match status" value="1"/>
</dbReference>
<dbReference type="Proteomes" id="UP001154400">
    <property type="component" value="Chromosome"/>
</dbReference>
<evidence type="ECO:0000256" key="4">
    <source>
        <dbReference type="ARBA" id="ARBA00022963"/>
    </source>
</evidence>
<dbReference type="EMBL" id="FN563149">
    <property type="protein sequence ID" value="CBH47009.1"/>
    <property type="molecule type" value="Genomic_DNA"/>
</dbReference>
<dbReference type="Gene3D" id="2.102.10.10">
    <property type="entry name" value="Rieske [2Fe-2S] iron-sulphur domain"/>
    <property type="match status" value="1"/>
</dbReference>
<dbReference type="AlphaFoldDB" id="A0A3S5Y3A2"/>
<keyword evidence="6" id="KW-0408">Iron</keyword>
<keyword evidence="8" id="KW-0443">Lipid metabolism</keyword>
<name>A0A3S5Y3A2_RHOH1</name>
<organism evidence="13">
    <name type="scientific">Rhodococcus hoagii (strain 103S)</name>
    <name type="common">Rhodococcus equi</name>
    <dbReference type="NCBI Taxonomy" id="685727"/>
    <lineage>
        <taxon>Bacteria</taxon>
        <taxon>Bacillati</taxon>
        <taxon>Actinomycetota</taxon>
        <taxon>Actinomycetes</taxon>
        <taxon>Mycobacteriales</taxon>
        <taxon>Nocardiaceae</taxon>
        <taxon>Prescottella</taxon>
    </lineage>
</organism>
<keyword evidence="3" id="KW-0479">Metal-binding</keyword>
<dbReference type="InterPro" id="IPR036922">
    <property type="entry name" value="Rieske_2Fe-2S_sf"/>
</dbReference>
<evidence type="ECO:0000256" key="11">
    <source>
        <dbReference type="ARBA" id="ARBA00046982"/>
    </source>
</evidence>
<evidence type="ECO:0000256" key="8">
    <source>
        <dbReference type="ARBA" id="ARBA00023098"/>
    </source>
</evidence>
<comment type="cofactor">
    <cofactor evidence="1">
        <name>Fe cation</name>
        <dbReference type="ChEBI" id="CHEBI:24875"/>
    </cofactor>
</comment>
<keyword evidence="2" id="KW-0001">2Fe-2S</keyword>
<reference evidence="13" key="1">
    <citation type="journal article" date="2010" name="PLoS Genet.">
        <title>The genome of a pathogenic rhodococcus: cooptive virulence underpinned by key gene acquisitions.</title>
        <authorList>
            <person name="Letek M."/>
            <person name="Gonzalez P."/>
            <person name="Macarthur I."/>
            <person name="Rodriguez H."/>
            <person name="Freeman T.C."/>
            <person name="Valero-Rello A."/>
            <person name="Blanco M."/>
            <person name="Buckley T."/>
            <person name="Cherevach I."/>
            <person name="Fahey R."/>
            <person name="Hapeshi A."/>
            <person name="Holdstock J."/>
            <person name="Leadon D."/>
            <person name="Navas J."/>
            <person name="Ocampo A."/>
            <person name="Quail M.A."/>
            <person name="Sanders M."/>
            <person name="Scortti M.M."/>
            <person name="Prescott J.F."/>
            <person name="Fogarty U."/>
            <person name="Meijer W.G."/>
            <person name="Parkhill J."/>
            <person name="Bentley S.D."/>
            <person name="Vazquez-Boland J.A."/>
        </authorList>
    </citation>
    <scope>NUCLEOTIDE SEQUENCE [LARGE SCALE GENOMIC DNA]</scope>
    <source>
        <strain evidence="13 14">103S</strain>
    </source>
</reference>
<evidence type="ECO:0000256" key="10">
    <source>
        <dbReference type="ARBA" id="ARBA00030944"/>
    </source>
</evidence>
<evidence type="ECO:0000256" key="9">
    <source>
        <dbReference type="ARBA" id="ARBA00023221"/>
    </source>
</evidence>
<dbReference type="GO" id="GO:0008203">
    <property type="term" value="P:cholesterol metabolic process"/>
    <property type="evidence" value="ECO:0007669"/>
    <property type="project" value="InterPro"/>
</dbReference>
<dbReference type="Gene3D" id="3.90.380.10">
    <property type="entry name" value="Naphthalene 1,2-dioxygenase Alpha Subunit, Chain A, domain 1"/>
    <property type="match status" value="1"/>
</dbReference>
<feature type="domain" description="Rieske" evidence="12">
    <location>
        <begin position="26"/>
        <end position="128"/>
    </location>
</feature>
<dbReference type="SUPFAM" id="SSF50022">
    <property type="entry name" value="ISP domain"/>
    <property type="match status" value="1"/>
</dbReference>
<evidence type="ECO:0000256" key="2">
    <source>
        <dbReference type="ARBA" id="ARBA00022714"/>
    </source>
</evidence>
<evidence type="ECO:0000256" key="5">
    <source>
        <dbReference type="ARBA" id="ARBA00023002"/>
    </source>
</evidence>
<keyword evidence="9" id="KW-0753">Steroid metabolism</keyword>
<dbReference type="Pfam" id="PF19298">
    <property type="entry name" value="KshA_C"/>
    <property type="match status" value="1"/>
</dbReference>
<keyword evidence="4" id="KW-0442">Lipid degradation</keyword>
<evidence type="ECO:0000256" key="1">
    <source>
        <dbReference type="ARBA" id="ARBA00001962"/>
    </source>
</evidence>
<evidence type="ECO:0000259" key="12">
    <source>
        <dbReference type="PROSITE" id="PS51296"/>
    </source>
</evidence>
<keyword evidence="5" id="KW-0560">Oxidoreductase</keyword>
<comment type="subunit">
    <text evidence="11">Homotrimer. The two-component system 3-ketosteroid-9-alpha-monooxygenase is composed of an oxygenase component KshA and a reductase component KshB.</text>
</comment>
<evidence type="ECO:0000313" key="13">
    <source>
        <dbReference type="EMBL" id="CBH47009.1"/>
    </source>
</evidence>
<evidence type="ECO:0000313" key="14">
    <source>
        <dbReference type="Proteomes" id="UP000006892"/>
    </source>
</evidence>
<dbReference type="GO" id="GO:0004497">
    <property type="term" value="F:monooxygenase activity"/>
    <property type="evidence" value="ECO:0007669"/>
    <property type="project" value="UniProtKB-ARBA"/>
</dbReference>
<protein>
    <recommendedName>
        <fullName evidence="10">Rieske-type oxygenase</fullName>
    </recommendedName>
</protein>
<dbReference type="GO" id="GO:0016705">
    <property type="term" value="F:oxidoreductase activity, acting on paired donors, with incorporation or reduction of molecular oxygen"/>
    <property type="evidence" value="ECO:0007669"/>
    <property type="project" value="UniProtKB-ARBA"/>
</dbReference>
<dbReference type="KEGG" id="req:REQ_08980"/>
<dbReference type="InterPro" id="IPR017941">
    <property type="entry name" value="Rieske_2Fe-2S"/>
</dbReference>
<sequence>MTEISDDVEVREIVAGSNPDRFARGWHCIGRAQDFRDGKPHQVKIFGTDLVVFEDSKGELQVLDAFCRHMGGNLAMGEIKGDTIACPFHDWRWNGKGKCTDIPYARRVPPVAKTKAWVKLERNGLLFVYNDPEGNPPPAEVTIPQIEGYDEGGWSDWSWNTYVVEGSHCREIVDNVVDMAHFFYVHFQIPTYFKNVFEGHVATQVMRSGGRDDIQTGVQLGMAEAETISDASYFGPSFMLDTVYTVAGDIKVETKLANCHYPITNNSFILQWGTIVKRTEGLSDEDAKAMAEQFTEGVEHQFKQDIAIWNHKSRIENPLLTEEDGPVYQLRRWYQQFYVDVADVTEDMTKRFEFEVDTTRAQQNWRDVVADNVANGVKPVELVADV</sequence>
<dbReference type="GO" id="GO:0046872">
    <property type="term" value="F:metal ion binding"/>
    <property type="evidence" value="ECO:0007669"/>
    <property type="project" value="UniProtKB-KW"/>
</dbReference>
<dbReference type="PROSITE" id="PS51296">
    <property type="entry name" value="RIESKE"/>
    <property type="match status" value="1"/>
</dbReference>
<dbReference type="RefSeq" id="WP_013414986.1">
    <property type="nucleotide sequence ID" value="NC_014659.1"/>
</dbReference>
<dbReference type="GO" id="GO:0016042">
    <property type="term" value="P:lipid catabolic process"/>
    <property type="evidence" value="ECO:0007669"/>
    <property type="project" value="UniProtKB-KW"/>
</dbReference>
<dbReference type="InterPro" id="IPR045605">
    <property type="entry name" value="KshA-like_C"/>
</dbReference>
<accession>A0A3S5Y3A2</accession>
<gene>
    <name evidence="13" type="primary">kshA</name>
    <name evidence="13" type="ordered locus">REQ_08980</name>
</gene>
<dbReference type="PANTHER" id="PTHR21266">
    <property type="entry name" value="IRON-SULFUR DOMAIN CONTAINING PROTEIN"/>
    <property type="match status" value="1"/>
</dbReference>
<dbReference type="GO" id="GO:0051537">
    <property type="term" value="F:2 iron, 2 sulfur cluster binding"/>
    <property type="evidence" value="ECO:0007669"/>
    <property type="project" value="UniProtKB-KW"/>
</dbReference>
<evidence type="ECO:0000256" key="7">
    <source>
        <dbReference type="ARBA" id="ARBA00023014"/>
    </source>
</evidence>
<evidence type="ECO:0000256" key="6">
    <source>
        <dbReference type="ARBA" id="ARBA00023004"/>
    </source>
</evidence>
<dbReference type="SUPFAM" id="SSF55961">
    <property type="entry name" value="Bet v1-like"/>
    <property type="match status" value="1"/>
</dbReference>
<proteinExistence type="predicted"/>
<dbReference type="PANTHER" id="PTHR21266:SF60">
    <property type="entry name" value="3-KETOSTEROID-9-ALPHA-MONOOXYGENASE, OXYGENASE COMPONENT"/>
    <property type="match status" value="1"/>
</dbReference>